<evidence type="ECO:0000256" key="1">
    <source>
        <dbReference type="SAM" id="Phobius"/>
    </source>
</evidence>
<proteinExistence type="predicted"/>
<reference evidence="3" key="1">
    <citation type="submission" date="2016-10" db="EMBL/GenBank/DDBJ databases">
        <authorList>
            <person name="Varghese N."/>
            <person name="Submissions S."/>
        </authorList>
    </citation>
    <scope>NUCLEOTIDE SEQUENCE [LARGE SCALE GENOMIC DNA]</scope>
    <source>
        <strain evidence="3">DSM 44544</strain>
    </source>
</reference>
<dbReference type="AlphaFoldDB" id="A0A1H4J0Z2"/>
<evidence type="ECO:0000313" key="2">
    <source>
        <dbReference type="EMBL" id="SEB39288.1"/>
    </source>
</evidence>
<evidence type="ECO:0000313" key="3">
    <source>
        <dbReference type="Proteomes" id="UP000199622"/>
    </source>
</evidence>
<keyword evidence="1" id="KW-0472">Membrane</keyword>
<organism evidence="2 3">
    <name type="scientific">Amycolatopsis tolypomycina</name>
    <dbReference type="NCBI Taxonomy" id="208445"/>
    <lineage>
        <taxon>Bacteria</taxon>
        <taxon>Bacillati</taxon>
        <taxon>Actinomycetota</taxon>
        <taxon>Actinomycetes</taxon>
        <taxon>Pseudonocardiales</taxon>
        <taxon>Pseudonocardiaceae</taxon>
        <taxon>Amycolatopsis</taxon>
    </lineage>
</organism>
<protein>
    <submittedName>
        <fullName evidence="2">Uncharacterized protein</fullName>
    </submittedName>
</protein>
<dbReference type="EMBL" id="FNSO01000003">
    <property type="protein sequence ID" value="SEB39288.1"/>
    <property type="molecule type" value="Genomic_DNA"/>
</dbReference>
<keyword evidence="1" id="KW-0812">Transmembrane</keyword>
<feature type="transmembrane region" description="Helical" evidence="1">
    <location>
        <begin position="101"/>
        <end position="119"/>
    </location>
</feature>
<gene>
    <name evidence="2" type="ORF">SAMN04489727_1317</name>
</gene>
<dbReference type="STRING" id="208445.SAMN04489727_1317"/>
<name>A0A1H4J0Z2_9PSEU</name>
<dbReference type="RefSeq" id="WP_091304938.1">
    <property type="nucleotide sequence ID" value="NZ_FNSO01000003.1"/>
</dbReference>
<sequence length="120" mass="13109">MWSFLGACLLAFMWLLFSFGIAKFVLLPLVKWLLLSAFSALEGASGYQKTIRQGLGFPVAALLSRQRKARRGDADSKFDIFVVEVLLSIVVSSVVQGLGTTILTVFVVGVLAAIGLWWID</sequence>
<accession>A0A1H4J0Z2</accession>
<keyword evidence="3" id="KW-1185">Reference proteome</keyword>
<dbReference type="Proteomes" id="UP000199622">
    <property type="component" value="Unassembled WGS sequence"/>
</dbReference>
<keyword evidence="1" id="KW-1133">Transmembrane helix</keyword>